<dbReference type="PANTHER" id="PTHR11014">
    <property type="entry name" value="PEPTIDASE M20 FAMILY MEMBER"/>
    <property type="match status" value="1"/>
</dbReference>
<name>A0A2S8FTL9_9BACT</name>
<keyword evidence="1 4" id="KW-0378">Hydrolase</keyword>
<feature type="binding site" evidence="2">
    <location>
        <position position="151"/>
    </location>
    <ligand>
        <name>Mn(2+)</name>
        <dbReference type="ChEBI" id="CHEBI:29035"/>
        <label>2</label>
    </ligand>
</feature>
<evidence type="ECO:0000313" key="4">
    <source>
        <dbReference type="EMBL" id="PQO35400.1"/>
    </source>
</evidence>
<evidence type="ECO:0000256" key="1">
    <source>
        <dbReference type="ARBA" id="ARBA00022801"/>
    </source>
</evidence>
<dbReference type="GO" id="GO:0050118">
    <property type="term" value="F:N-acetyldiaminopimelate deacetylase activity"/>
    <property type="evidence" value="ECO:0007669"/>
    <property type="project" value="UniProtKB-ARBA"/>
</dbReference>
<sequence>MIERAWQSELAAMISAQEAKWIDFRRRLHQNPEPSGHEYQTSLAIYQELNSIGVELRMGPEGRGVLADWRTPHLEEVGQAVAIRGDIDALRIHDQKDVPYRSQCAGLMHACGHDAHATMALWATSLIVELDRAGALPWPVHLRSIFQPAEETCAGALEMISVGALKGVREIFATHVDPTLPTGRIGLRVGALTASCDAVRILIHGQGGHGARPHESRDPIAAAAQLINALYLSIPRVTDSQDAVVLTFGQIHGGENLNVIPEQVELLGTLRTLDAGVRQRTIDHIHRIAEGVQRATDTTIEVRFEVGTSAVINQAGAVSQLKCAIVESFGHEAIYEIPRASMGGEDFAFYLDHVPGAMARLGCRAPSLERAPLLHSPLFDIDESVLAIGARILASAVIHAFEPKEPHERP</sequence>
<reference evidence="4 5" key="1">
    <citation type="submission" date="2018-02" db="EMBL/GenBank/DDBJ databases">
        <title>Comparative genomes isolates from brazilian mangrove.</title>
        <authorList>
            <person name="Araujo J.E."/>
            <person name="Taketani R.G."/>
            <person name="Silva M.C.P."/>
            <person name="Loureco M.V."/>
            <person name="Andreote F.D."/>
        </authorList>
    </citation>
    <scope>NUCLEOTIDE SEQUENCE [LARGE SCALE GENOMIC DNA]</scope>
    <source>
        <strain evidence="4 5">NAP PRIS-MGV</strain>
    </source>
</reference>
<proteinExistence type="predicted"/>
<dbReference type="Pfam" id="PF01546">
    <property type="entry name" value="Peptidase_M20"/>
    <property type="match status" value="1"/>
</dbReference>
<gene>
    <name evidence="4" type="ORF">C5Y98_13625</name>
</gene>
<protein>
    <submittedName>
        <fullName evidence="4">Amidohydrolase</fullName>
    </submittedName>
</protein>
<dbReference type="EMBL" id="PUIB01000015">
    <property type="protein sequence ID" value="PQO35400.1"/>
    <property type="molecule type" value="Genomic_DNA"/>
</dbReference>
<dbReference type="InterPro" id="IPR011650">
    <property type="entry name" value="Peptidase_M20_dimer"/>
</dbReference>
<organism evidence="4 5">
    <name type="scientific">Blastopirellula marina</name>
    <dbReference type="NCBI Taxonomy" id="124"/>
    <lineage>
        <taxon>Bacteria</taxon>
        <taxon>Pseudomonadati</taxon>
        <taxon>Planctomycetota</taxon>
        <taxon>Planctomycetia</taxon>
        <taxon>Pirellulales</taxon>
        <taxon>Pirellulaceae</taxon>
        <taxon>Blastopirellula</taxon>
    </lineage>
</organism>
<keyword evidence="2" id="KW-0464">Manganese</keyword>
<feature type="binding site" evidence="2">
    <location>
        <position position="111"/>
    </location>
    <ligand>
        <name>Mn(2+)</name>
        <dbReference type="ChEBI" id="CHEBI:29035"/>
        <label>2</label>
    </ligand>
</feature>
<feature type="binding site" evidence="2">
    <location>
        <position position="113"/>
    </location>
    <ligand>
        <name>Mn(2+)</name>
        <dbReference type="ChEBI" id="CHEBI:29035"/>
        <label>2</label>
    </ligand>
</feature>
<evidence type="ECO:0000256" key="2">
    <source>
        <dbReference type="PIRSR" id="PIRSR005962-1"/>
    </source>
</evidence>
<comment type="cofactor">
    <cofactor evidence="2">
        <name>Mn(2+)</name>
        <dbReference type="ChEBI" id="CHEBI:29035"/>
    </cofactor>
    <text evidence="2">The Mn(2+) ion enhances activity.</text>
</comment>
<dbReference type="Gene3D" id="3.30.70.360">
    <property type="match status" value="1"/>
</dbReference>
<feature type="binding site" evidence="2">
    <location>
        <position position="175"/>
    </location>
    <ligand>
        <name>Mn(2+)</name>
        <dbReference type="ChEBI" id="CHEBI:29035"/>
        <label>2</label>
    </ligand>
</feature>
<dbReference type="Pfam" id="PF07687">
    <property type="entry name" value="M20_dimer"/>
    <property type="match status" value="1"/>
</dbReference>
<evidence type="ECO:0000313" key="5">
    <source>
        <dbReference type="Proteomes" id="UP000239388"/>
    </source>
</evidence>
<evidence type="ECO:0000259" key="3">
    <source>
        <dbReference type="Pfam" id="PF07687"/>
    </source>
</evidence>
<dbReference type="AlphaFoldDB" id="A0A2S8FTL9"/>
<feature type="binding site" evidence="2">
    <location>
        <position position="375"/>
    </location>
    <ligand>
        <name>Mn(2+)</name>
        <dbReference type="ChEBI" id="CHEBI:29035"/>
        <label>2</label>
    </ligand>
</feature>
<dbReference type="NCBIfam" id="TIGR01891">
    <property type="entry name" value="amidohydrolases"/>
    <property type="match status" value="1"/>
</dbReference>
<dbReference type="SUPFAM" id="SSF55031">
    <property type="entry name" value="Bacterial exopeptidase dimerisation domain"/>
    <property type="match status" value="1"/>
</dbReference>
<dbReference type="GO" id="GO:0019877">
    <property type="term" value="P:diaminopimelate biosynthetic process"/>
    <property type="evidence" value="ECO:0007669"/>
    <property type="project" value="UniProtKB-ARBA"/>
</dbReference>
<dbReference type="Proteomes" id="UP000239388">
    <property type="component" value="Unassembled WGS sequence"/>
</dbReference>
<dbReference type="GO" id="GO:0046872">
    <property type="term" value="F:metal ion binding"/>
    <property type="evidence" value="ECO:0007669"/>
    <property type="project" value="UniProtKB-KW"/>
</dbReference>
<dbReference type="Gene3D" id="3.40.630.10">
    <property type="entry name" value="Zn peptidases"/>
    <property type="match status" value="1"/>
</dbReference>
<dbReference type="OrthoDB" id="9776731at2"/>
<dbReference type="RefSeq" id="WP_105354812.1">
    <property type="nucleotide sequence ID" value="NZ_PUIB01000015.1"/>
</dbReference>
<dbReference type="PANTHER" id="PTHR11014:SF63">
    <property type="entry name" value="METALLOPEPTIDASE, PUTATIVE (AFU_ORTHOLOGUE AFUA_6G09600)-RELATED"/>
    <property type="match status" value="1"/>
</dbReference>
<dbReference type="InterPro" id="IPR002933">
    <property type="entry name" value="Peptidase_M20"/>
</dbReference>
<feature type="domain" description="Peptidase M20 dimerisation" evidence="3">
    <location>
        <begin position="199"/>
        <end position="291"/>
    </location>
</feature>
<dbReference type="PIRSF" id="PIRSF005962">
    <property type="entry name" value="Pept_M20D_amidohydro"/>
    <property type="match status" value="1"/>
</dbReference>
<dbReference type="InterPro" id="IPR036264">
    <property type="entry name" value="Bact_exopeptidase_dim_dom"/>
</dbReference>
<dbReference type="FunFam" id="3.30.70.360:FF:000001">
    <property type="entry name" value="N-acetyldiaminopimelate deacetylase"/>
    <property type="match status" value="1"/>
</dbReference>
<dbReference type="InterPro" id="IPR017439">
    <property type="entry name" value="Amidohydrolase"/>
</dbReference>
<accession>A0A2S8FTL9</accession>
<comment type="caution">
    <text evidence="4">The sequence shown here is derived from an EMBL/GenBank/DDBJ whole genome shotgun (WGS) entry which is preliminary data.</text>
</comment>
<dbReference type="SUPFAM" id="SSF53187">
    <property type="entry name" value="Zn-dependent exopeptidases"/>
    <property type="match status" value="1"/>
</dbReference>
<keyword evidence="2" id="KW-0479">Metal-binding</keyword>